<gene>
    <name evidence="13" type="ORF">GPA10_06125</name>
</gene>
<feature type="active site" description="Nucleophile" evidence="7">
    <location>
        <position position="343"/>
    </location>
</feature>
<dbReference type="GO" id="GO:0009341">
    <property type="term" value="C:beta-galactosidase complex"/>
    <property type="evidence" value="ECO:0007669"/>
    <property type="project" value="InterPro"/>
</dbReference>
<dbReference type="SUPFAM" id="SSF51445">
    <property type="entry name" value="(Trans)glycosidases"/>
    <property type="match status" value="1"/>
</dbReference>
<dbReference type="AlphaFoldDB" id="A0A6L6WWA3"/>
<keyword evidence="4 6" id="KW-0378">Hydrolase</keyword>
<dbReference type="CDD" id="cd03143">
    <property type="entry name" value="A4_beta-galactosidase_middle_domain"/>
    <property type="match status" value="1"/>
</dbReference>
<feature type="binding site" evidence="9">
    <location>
        <position position="197"/>
    </location>
    <ligand>
        <name>Zn(2+)</name>
        <dbReference type="ChEBI" id="CHEBI:29105"/>
    </ligand>
</feature>
<dbReference type="SUPFAM" id="SSF52317">
    <property type="entry name" value="Class I glutamine amidotransferase-like"/>
    <property type="match status" value="1"/>
</dbReference>
<name>A0A6L6WWA3_9ACTN</name>
<feature type="binding site" evidence="9">
    <location>
        <position position="151"/>
    </location>
    <ligand>
        <name>Zn(2+)</name>
        <dbReference type="ChEBI" id="CHEBI:29105"/>
    </ligand>
</feature>
<dbReference type="Pfam" id="PF08532">
    <property type="entry name" value="Glyco_hydro_42M"/>
    <property type="match status" value="1"/>
</dbReference>
<evidence type="ECO:0000259" key="11">
    <source>
        <dbReference type="Pfam" id="PF02449"/>
    </source>
</evidence>
<dbReference type="Proteomes" id="UP000483802">
    <property type="component" value="Unassembled WGS sequence"/>
</dbReference>
<evidence type="ECO:0000256" key="7">
    <source>
        <dbReference type="PIRSR" id="PIRSR001084-1"/>
    </source>
</evidence>
<feature type="binding site" evidence="8">
    <location>
        <position position="351"/>
    </location>
    <ligand>
        <name>substrate</name>
    </ligand>
</feature>
<evidence type="ECO:0000256" key="4">
    <source>
        <dbReference type="ARBA" id="ARBA00022801"/>
    </source>
</evidence>
<dbReference type="InterPro" id="IPR017853">
    <property type="entry name" value="GH"/>
</dbReference>
<dbReference type="InterPro" id="IPR003476">
    <property type="entry name" value="Glyco_hydro_42"/>
</dbReference>
<dbReference type="EMBL" id="WPNZ01000002">
    <property type="protein sequence ID" value="MVO84361.1"/>
    <property type="molecule type" value="Genomic_DNA"/>
</dbReference>
<sequence length="661" mass="72637">MTGTNATTANGTTASGTTANGTTASGTTANGAAALDRFYARLASPGYGGDYNPEQWGPEVHAEDVELMRAAGVNLVTLGIFAWATTEPTPGTYDFTWLDAHMDRLAGAGVAVCLATMTASPPPWLARLHPGTLPVMADGTRLHPGSRQHWCPSSPVFRHHAVRLAERLARRYADHPALALWHIGNEYGCHISRHCHCEVSTAAFRTWLRERYDSLDALNDAWSTAFWSQRYSDWEEIHTPRAAPSFGNPAQQADFWRFSSDELLACYLAEKDVLARITPDTPVTTNFVPVAKTLDLFRWAPHLDVVSYDSYPDPHDPDAAQRTAFSYDVMRGLKGGKPWLLLEQAPSAVNWRAHNGRKPAGRMRLDSWQAVAHGADAVLFFQWRQSRGGAEKFHSAMVPHAGRDTRTFREVTELGAELAKHPALLRSTPARADVALLLDWPNWWALETEAHPSASFDYLRTALDHHKPLYDASVACDVLPVDADLTPYRLLVVPNLYSLSVQTAARLTDYVHTGGTLLISCFSGITDEHDRVHLGGYPGPLREVLGLTVEEFDPRPDGTWAEVIRLEGAESVVASDDGGPEVTRHSYGRGTAWYLGVRPEPGALRELVDRVRAEAGVEPVAEGLPEGVQARVRVTAAGERLRIVLDHRDGTVTVEPDRAAR</sequence>
<proteinExistence type="inferred from homology"/>
<dbReference type="GO" id="GO:0005975">
    <property type="term" value="P:carbohydrate metabolic process"/>
    <property type="evidence" value="ECO:0007669"/>
    <property type="project" value="InterPro"/>
</dbReference>
<comment type="similarity">
    <text evidence="2 6">Belongs to the glycosyl hydrolase 42 family.</text>
</comment>
<dbReference type="PANTHER" id="PTHR36447">
    <property type="entry name" value="BETA-GALACTOSIDASE GANA"/>
    <property type="match status" value="1"/>
</dbReference>
<dbReference type="Pfam" id="PF02449">
    <property type="entry name" value="Glyco_hydro_42"/>
    <property type="match status" value="1"/>
</dbReference>
<evidence type="ECO:0000256" key="10">
    <source>
        <dbReference type="SAM" id="MobiDB-lite"/>
    </source>
</evidence>
<evidence type="ECO:0000313" key="14">
    <source>
        <dbReference type="Proteomes" id="UP000483802"/>
    </source>
</evidence>
<evidence type="ECO:0000256" key="2">
    <source>
        <dbReference type="ARBA" id="ARBA00005940"/>
    </source>
</evidence>
<keyword evidence="14" id="KW-1185">Reference proteome</keyword>
<organism evidence="13 14">
    <name type="scientific">Streptomyces typhae</name>
    <dbReference type="NCBI Taxonomy" id="2681492"/>
    <lineage>
        <taxon>Bacteria</taxon>
        <taxon>Bacillati</taxon>
        <taxon>Actinomycetota</taxon>
        <taxon>Actinomycetes</taxon>
        <taxon>Kitasatosporales</taxon>
        <taxon>Streptomycetaceae</taxon>
        <taxon>Streptomyces</taxon>
    </lineage>
</organism>
<evidence type="ECO:0000256" key="6">
    <source>
        <dbReference type="PIRNR" id="PIRNR001084"/>
    </source>
</evidence>
<dbReference type="EC" id="3.2.1.23" evidence="3 6"/>
<keyword evidence="9" id="KW-0862">Zinc</keyword>
<dbReference type="InterPro" id="IPR029062">
    <property type="entry name" value="Class_I_gatase-like"/>
</dbReference>
<dbReference type="PIRSF" id="PIRSF001084">
    <property type="entry name" value="B-galactosidase"/>
    <property type="match status" value="1"/>
</dbReference>
<evidence type="ECO:0000256" key="5">
    <source>
        <dbReference type="ARBA" id="ARBA00023295"/>
    </source>
</evidence>
<reference evidence="13 14" key="1">
    <citation type="submission" date="2019-11" db="EMBL/GenBank/DDBJ databases">
        <title>Streptomyces typhae sp. nov., a novel endophytic actinomycete isolated from the root of cattail pollen (Typha angustifolia L.).</title>
        <authorList>
            <person name="Peng C."/>
        </authorList>
    </citation>
    <scope>NUCLEOTIDE SEQUENCE [LARGE SCALE GENOMIC DNA]</scope>
    <source>
        <strain evidence="14">p1417</strain>
    </source>
</reference>
<dbReference type="InterPro" id="IPR013738">
    <property type="entry name" value="Beta_galactosidase_Trimer"/>
</dbReference>
<evidence type="ECO:0000256" key="9">
    <source>
        <dbReference type="PIRSR" id="PIRSR001084-3"/>
    </source>
</evidence>
<feature type="binding site" evidence="8">
    <location>
        <position position="147"/>
    </location>
    <ligand>
        <name>substrate</name>
    </ligand>
</feature>
<evidence type="ECO:0000313" key="13">
    <source>
        <dbReference type="EMBL" id="MVO84361.1"/>
    </source>
</evidence>
<feature type="binding site" evidence="8">
    <location>
        <position position="185"/>
    </location>
    <ligand>
        <name>substrate</name>
    </ligand>
</feature>
<feature type="region of interest" description="Disordered" evidence="10">
    <location>
        <begin position="1"/>
        <end position="25"/>
    </location>
</feature>
<feature type="domain" description="Beta-galactosidase trimerisation" evidence="12">
    <location>
        <begin position="432"/>
        <end position="617"/>
    </location>
</feature>
<dbReference type="PANTHER" id="PTHR36447:SF1">
    <property type="entry name" value="BETA-GALACTOSIDASE GANA"/>
    <property type="match status" value="1"/>
</dbReference>
<dbReference type="GO" id="GO:0046872">
    <property type="term" value="F:metal ion binding"/>
    <property type="evidence" value="ECO:0007669"/>
    <property type="project" value="UniProtKB-KW"/>
</dbReference>
<dbReference type="RefSeq" id="WP_157164547.1">
    <property type="nucleotide sequence ID" value="NZ_WPNZ01000002.1"/>
</dbReference>
<feature type="active site" description="Proton donor" evidence="7">
    <location>
        <position position="186"/>
    </location>
</feature>
<feature type="domain" description="Glycoside hydrolase family 42 N-terminal" evidence="11">
    <location>
        <begin position="50"/>
        <end position="420"/>
    </location>
</feature>
<dbReference type="Gene3D" id="3.20.20.80">
    <property type="entry name" value="Glycosidases"/>
    <property type="match status" value="1"/>
</dbReference>
<evidence type="ECO:0000259" key="12">
    <source>
        <dbReference type="Pfam" id="PF08532"/>
    </source>
</evidence>
<keyword evidence="9" id="KW-0479">Metal-binding</keyword>
<evidence type="ECO:0000256" key="3">
    <source>
        <dbReference type="ARBA" id="ARBA00012756"/>
    </source>
</evidence>
<comment type="caution">
    <text evidence="13">The sequence shown here is derived from an EMBL/GenBank/DDBJ whole genome shotgun (WGS) entry which is preliminary data.</text>
</comment>
<dbReference type="Gene3D" id="3.40.50.880">
    <property type="match status" value="1"/>
</dbReference>
<keyword evidence="5 6" id="KW-0326">Glycosidase</keyword>
<evidence type="ECO:0000256" key="8">
    <source>
        <dbReference type="PIRSR" id="PIRSR001084-2"/>
    </source>
</evidence>
<comment type="catalytic activity">
    <reaction evidence="1 6">
        <text>Hydrolysis of terminal non-reducing beta-D-galactose residues in beta-D-galactosides.</text>
        <dbReference type="EC" id="3.2.1.23"/>
    </reaction>
</comment>
<dbReference type="InterPro" id="IPR013529">
    <property type="entry name" value="Glyco_hydro_42_N"/>
</dbReference>
<dbReference type="GO" id="GO:0004565">
    <property type="term" value="F:beta-galactosidase activity"/>
    <property type="evidence" value="ECO:0007669"/>
    <property type="project" value="UniProtKB-EC"/>
</dbReference>
<protein>
    <recommendedName>
        <fullName evidence="3 6">Beta-galactosidase</fullName>
        <shortName evidence="6">Beta-gal</shortName>
        <ecNumber evidence="3 6">3.2.1.23</ecNumber>
    </recommendedName>
</protein>
<feature type="binding site" evidence="9">
    <location>
        <position position="195"/>
    </location>
    <ligand>
        <name>Zn(2+)</name>
        <dbReference type="ChEBI" id="CHEBI:29105"/>
    </ligand>
</feature>
<accession>A0A6L6WWA3</accession>
<evidence type="ECO:0000256" key="1">
    <source>
        <dbReference type="ARBA" id="ARBA00001412"/>
    </source>
</evidence>